<dbReference type="EMBL" id="GBRH01255618">
    <property type="protein sequence ID" value="JAD42277.1"/>
    <property type="molecule type" value="Transcribed_RNA"/>
</dbReference>
<sequence length="69" mass="7395">MLLSSSLRSAIFFRAPLSFSYSFPSSAVSLLRMGFMTPSTALAVNPTILFLGCSLQCSGELELLDLISS</sequence>
<accession>A0A0A9A5F9</accession>
<dbReference type="AlphaFoldDB" id="A0A0A9A5F9"/>
<evidence type="ECO:0000313" key="1">
    <source>
        <dbReference type="EMBL" id="JAD42277.1"/>
    </source>
</evidence>
<proteinExistence type="predicted"/>
<reference evidence="1" key="2">
    <citation type="journal article" date="2015" name="Data Brief">
        <title>Shoot transcriptome of the giant reed, Arundo donax.</title>
        <authorList>
            <person name="Barrero R.A."/>
            <person name="Guerrero F.D."/>
            <person name="Moolhuijzen P."/>
            <person name="Goolsby J.A."/>
            <person name="Tidwell J."/>
            <person name="Bellgard S.E."/>
            <person name="Bellgard M.I."/>
        </authorList>
    </citation>
    <scope>NUCLEOTIDE SEQUENCE</scope>
    <source>
        <tissue evidence="1">Shoot tissue taken approximately 20 cm above the soil surface</tissue>
    </source>
</reference>
<name>A0A0A9A5F9_ARUDO</name>
<protein>
    <submittedName>
        <fullName evidence="1">Uncharacterized protein</fullName>
    </submittedName>
</protein>
<organism evidence="1">
    <name type="scientific">Arundo donax</name>
    <name type="common">Giant reed</name>
    <name type="synonym">Donax arundinaceus</name>
    <dbReference type="NCBI Taxonomy" id="35708"/>
    <lineage>
        <taxon>Eukaryota</taxon>
        <taxon>Viridiplantae</taxon>
        <taxon>Streptophyta</taxon>
        <taxon>Embryophyta</taxon>
        <taxon>Tracheophyta</taxon>
        <taxon>Spermatophyta</taxon>
        <taxon>Magnoliopsida</taxon>
        <taxon>Liliopsida</taxon>
        <taxon>Poales</taxon>
        <taxon>Poaceae</taxon>
        <taxon>PACMAD clade</taxon>
        <taxon>Arundinoideae</taxon>
        <taxon>Arundineae</taxon>
        <taxon>Arundo</taxon>
    </lineage>
</organism>
<reference evidence="1" key="1">
    <citation type="submission" date="2014-09" db="EMBL/GenBank/DDBJ databases">
        <authorList>
            <person name="Magalhaes I.L.F."/>
            <person name="Oliveira U."/>
            <person name="Santos F.R."/>
            <person name="Vidigal T.H.D.A."/>
            <person name="Brescovit A.D."/>
            <person name="Santos A.J."/>
        </authorList>
    </citation>
    <scope>NUCLEOTIDE SEQUENCE</scope>
    <source>
        <tissue evidence="1">Shoot tissue taken approximately 20 cm above the soil surface</tissue>
    </source>
</reference>